<keyword evidence="2" id="KW-1185">Reference proteome</keyword>
<dbReference type="EMBL" id="JOTM01000082">
    <property type="protein sequence ID" value="KEK21585.1"/>
    <property type="molecule type" value="Genomic_DNA"/>
</dbReference>
<proteinExistence type="predicted"/>
<evidence type="ECO:0000313" key="2">
    <source>
        <dbReference type="Proteomes" id="UP000027778"/>
    </source>
</evidence>
<accession>A0A073K4V9</accession>
<comment type="caution">
    <text evidence="1">The sequence shown here is derived from an EMBL/GenBank/DDBJ whole genome shotgun (WGS) entry which is preliminary data.</text>
</comment>
<dbReference type="Proteomes" id="UP000027778">
    <property type="component" value="Unassembled WGS sequence"/>
</dbReference>
<organism evidence="1 2">
    <name type="scientific">Bacillus gaemokensis</name>
    <dbReference type="NCBI Taxonomy" id="574375"/>
    <lineage>
        <taxon>Bacteria</taxon>
        <taxon>Bacillati</taxon>
        <taxon>Bacillota</taxon>
        <taxon>Bacilli</taxon>
        <taxon>Bacillales</taxon>
        <taxon>Bacillaceae</taxon>
        <taxon>Bacillus</taxon>
        <taxon>Bacillus cereus group</taxon>
    </lineage>
</organism>
<name>A0A073K4V9_9BACI</name>
<evidence type="ECO:0000313" key="1">
    <source>
        <dbReference type="EMBL" id="KEK21585.1"/>
    </source>
</evidence>
<reference evidence="1 2" key="1">
    <citation type="submission" date="2014-06" db="EMBL/GenBank/DDBJ databases">
        <title>Draft genome sequence of Bacillus gaemokensis JCM 15801 (MCCC 1A00707).</title>
        <authorList>
            <person name="Lai Q."/>
            <person name="Liu Y."/>
            <person name="Shao Z."/>
        </authorList>
    </citation>
    <scope>NUCLEOTIDE SEQUENCE [LARGE SCALE GENOMIC DNA]</scope>
    <source>
        <strain evidence="1 2">JCM 15801</strain>
    </source>
</reference>
<dbReference type="AlphaFoldDB" id="A0A073K4V9"/>
<protein>
    <submittedName>
        <fullName evidence="1">Uncharacterized protein</fullName>
    </submittedName>
</protein>
<gene>
    <name evidence="1" type="ORF">BAGA_28670</name>
</gene>
<sequence>MTQYSHSYTYLEFPSGDISDLQWRTVRSLQKAGYQGVQIVEDHPSLEGPNHIPGKAINFHDGFCEFWIWHREGEDSQHFSEYAYITCTWGIAHADWELDDVLAKLHHDPDLGVRRLGHFTYPPRPLPGYEG</sequence>